<keyword evidence="1" id="KW-0472">Membrane</keyword>
<dbReference type="EMBL" id="QGHE01000006">
    <property type="protein sequence ID" value="PWJ79950.1"/>
    <property type="molecule type" value="Genomic_DNA"/>
</dbReference>
<keyword evidence="1" id="KW-0812">Transmembrane</keyword>
<evidence type="ECO:0000313" key="2">
    <source>
        <dbReference type="EMBL" id="PWJ79950.1"/>
    </source>
</evidence>
<protein>
    <submittedName>
        <fullName evidence="2">Uncharacterized protein</fullName>
    </submittedName>
</protein>
<dbReference type="RefSeq" id="WP_376712886.1">
    <property type="nucleotide sequence ID" value="NZ_CP134761.1"/>
</dbReference>
<feature type="transmembrane region" description="Helical" evidence="1">
    <location>
        <begin position="55"/>
        <end position="75"/>
    </location>
</feature>
<comment type="caution">
    <text evidence="2">The sequence shown here is derived from an EMBL/GenBank/DDBJ whole genome shotgun (WGS) entry which is preliminary data.</text>
</comment>
<sequence length="76" mass="8189">MTAPFSCVCSPTVTSKPPFPANIPVCSATLCQVLCILSRLTFTFADPVIEPKVKLPPALLLVLVLVLSVTVMRFIE</sequence>
<dbReference type="AlphaFoldDB" id="A0ABD6XU99"/>
<name>A0ABD6XU99_ENTAG</name>
<organism evidence="2 3">
    <name type="scientific">Enterobacter agglomerans</name>
    <name type="common">Erwinia herbicola</name>
    <name type="synonym">Pantoea agglomerans</name>
    <dbReference type="NCBI Taxonomy" id="549"/>
    <lineage>
        <taxon>Bacteria</taxon>
        <taxon>Pseudomonadati</taxon>
        <taxon>Pseudomonadota</taxon>
        <taxon>Gammaproteobacteria</taxon>
        <taxon>Enterobacterales</taxon>
        <taxon>Erwiniaceae</taxon>
        <taxon>Pantoea</taxon>
        <taxon>Pantoea agglomerans group</taxon>
    </lineage>
</organism>
<evidence type="ECO:0000256" key="1">
    <source>
        <dbReference type="SAM" id="Phobius"/>
    </source>
</evidence>
<keyword evidence="1" id="KW-1133">Transmembrane helix</keyword>
<dbReference type="Proteomes" id="UP000245996">
    <property type="component" value="Unassembled WGS sequence"/>
</dbReference>
<reference evidence="2 3" key="1">
    <citation type="submission" date="2018-05" db="EMBL/GenBank/DDBJ databases">
        <title>Genomic Encyclopedia of Type Strains, Phase IV (KMG-V): Genome sequencing to study the core and pangenomes of soil and plant-associated prokaryotes.</title>
        <authorList>
            <person name="Whitman W."/>
        </authorList>
    </citation>
    <scope>NUCLEOTIDE SEQUENCE [LARGE SCALE GENOMIC DNA]</scope>
    <source>
        <strain evidence="2 3">PNG 92-11</strain>
    </source>
</reference>
<evidence type="ECO:0000313" key="3">
    <source>
        <dbReference type="Proteomes" id="UP000245996"/>
    </source>
</evidence>
<gene>
    <name evidence="2" type="ORF">C7430_10692</name>
</gene>
<accession>A0ABD6XU99</accession>
<proteinExistence type="predicted"/>